<keyword evidence="7 8" id="KW-0411">Iron-sulfur</keyword>
<dbReference type="InterPro" id="IPR017896">
    <property type="entry name" value="4Fe4S_Fe-S-bd"/>
</dbReference>
<dbReference type="PANTHER" id="PTHR43034">
    <property type="entry name" value="ION-TRANSLOCATING OXIDOREDUCTASE COMPLEX SUBUNIT C"/>
    <property type="match status" value="1"/>
</dbReference>
<dbReference type="PROSITE" id="PS00198">
    <property type="entry name" value="4FE4S_FER_1"/>
    <property type="match status" value="1"/>
</dbReference>
<dbReference type="InterPro" id="IPR037225">
    <property type="entry name" value="Nuo51_FMN-bd_sf"/>
</dbReference>
<keyword evidence="8" id="KW-1278">Translocase</keyword>
<keyword evidence="4 8" id="KW-0677">Repeat</keyword>
<evidence type="ECO:0000256" key="7">
    <source>
        <dbReference type="ARBA" id="ARBA00023014"/>
    </source>
</evidence>
<dbReference type="InterPro" id="IPR011538">
    <property type="entry name" value="Nuo51_FMN-bd"/>
</dbReference>
<comment type="cofactor">
    <cofactor evidence="8">
        <name>[4Fe-4S] cluster</name>
        <dbReference type="ChEBI" id="CHEBI:49883"/>
    </cofactor>
    <text evidence="8">Binds 2 [4Fe-4S] clusters per subunit.</text>
</comment>
<keyword evidence="11" id="KW-1185">Reference proteome</keyword>
<dbReference type="NCBIfam" id="NF003454">
    <property type="entry name" value="PRK05035.1"/>
    <property type="match status" value="1"/>
</dbReference>
<feature type="binding site" evidence="8">
    <location>
        <position position="354"/>
    </location>
    <ligand>
        <name>[4Fe-4S] cluster</name>
        <dbReference type="ChEBI" id="CHEBI:49883"/>
        <label>1</label>
    </ligand>
</feature>
<evidence type="ECO:0000256" key="4">
    <source>
        <dbReference type="ARBA" id="ARBA00022737"/>
    </source>
</evidence>
<feature type="binding site" evidence="8">
    <location>
        <position position="387"/>
    </location>
    <ligand>
        <name>[4Fe-4S] cluster</name>
        <dbReference type="ChEBI" id="CHEBI:49883"/>
        <label>2</label>
    </ligand>
</feature>
<dbReference type="SUPFAM" id="SSF46548">
    <property type="entry name" value="alpha-helical ferredoxin"/>
    <property type="match status" value="1"/>
</dbReference>
<evidence type="ECO:0000256" key="8">
    <source>
        <dbReference type="HAMAP-Rule" id="MF_00461"/>
    </source>
</evidence>
<keyword evidence="8" id="KW-1003">Cell membrane</keyword>
<comment type="function">
    <text evidence="8">Part of a membrane-bound complex that couples electron transfer with translocation of ions across the membrane.</text>
</comment>
<evidence type="ECO:0000256" key="6">
    <source>
        <dbReference type="ARBA" id="ARBA00023004"/>
    </source>
</evidence>
<dbReference type="InterPro" id="IPR017900">
    <property type="entry name" value="4Fe4S_Fe_S_CS"/>
</dbReference>
<keyword evidence="5 8" id="KW-0249">Electron transport</keyword>
<comment type="subcellular location">
    <subcellularLocation>
        <location evidence="8">Cell membrane</location>
        <topology evidence="8">Peripheral membrane protein</topology>
    </subcellularLocation>
</comment>
<dbReference type="PROSITE" id="PS51379">
    <property type="entry name" value="4FE4S_FER_2"/>
    <property type="match status" value="2"/>
</dbReference>
<keyword evidence="8" id="KW-0472">Membrane</keyword>
<feature type="binding site" evidence="8">
    <location>
        <position position="393"/>
    </location>
    <ligand>
        <name>[4Fe-4S] cluster</name>
        <dbReference type="ChEBI" id="CHEBI:49883"/>
        <label>2</label>
    </ligand>
</feature>
<reference evidence="10" key="1">
    <citation type="submission" date="2022-07" db="EMBL/GenBank/DDBJ databases">
        <title>Taxonomy of Novel Oxalotrophic and Methylotrophic Bacteria.</title>
        <authorList>
            <person name="Sahin N."/>
            <person name="Tani A."/>
        </authorList>
    </citation>
    <scope>NUCLEOTIDE SEQUENCE</scope>
    <source>
        <strain evidence="10">Y10</strain>
    </source>
</reference>
<evidence type="ECO:0000256" key="3">
    <source>
        <dbReference type="ARBA" id="ARBA00022723"/>
    </source>
</evidence>
<dbReference type="SUPFAM" id="SSF142019">
    <property type="entry name" value="Nqo1 FMN-binding domain-like"/>
    <property type="match status" value="1"/>
</dbReference>
<name>A0ABQ5MJ42_9FLAO</name>
<dbReference type="PANTHER" id="PTHR43034:SF2">
    <property type="entry name" value="ION-TRANSLOCATING OXIDOREDUCTASE COMPLEX SUBUNIT C"/>
    <property type="match status" value="1"/>
</dbReference>
<feature type="domain" description="4Fe-4S ferredoxin-type" evidence="9">
    <location>
        <begin position="339"/>
        <end position="368"/>
    </location>
</feature>
<comment type="subunit">
    <text evidence="8">The complex is composed of six subunits: RnfA, RnfB, RnfC, RnfD, RnfE and RnfG.</text>
</comment>
<dbReference type="Pfam" id="PF13375">
    <property type="entry name" value="RnfC_N"/>
    <property type="match status" value="1"/>
</dbReference>
<evidence type="ECO:0000313" key="10">
    <source>
        <dbReference type="EMBL" id="GLB49409.1"/>
    </source>
</evidence>
<feature type="binding site" evidence="8">
    <location>
        <position position="358"/>
    </location>
    <ligand>
        <name>[4Fe-4S] cluster</name>
        <dbReference type="ChEBI" id="CHEBI:49883"/>
        <label>2</label>
    </ligand>
</feature>
<dbReference type="Gene3D" id="3.40.50.11540">
    <property type="entry name" value="NADH-ubiquinone oxidoreductase 51kDa subunit"/>
    <property type="match status" value="1"/>
</dbReference>
<evidence type="ECO:0000256" key="2">
    <source>
        <dbReference type="ARBA" id="ARBA00022485"/>
    </source>
</evidence>
<evidence type="ECO:0000259" key="9">
    <source>
        <dbReference type="PROSITE" id="PS51379"/>
    </source>
</evidence>
<feature type="binding site" evidence="8">
    <location>
        <position position="397"/>
    </location>
    <ligand>
        <name>[4Fe-4S] cluster</name>
        <dbReference type="ChEBI" id="CHEBI:49883"/>
        <label>1</label>
    </ligand>
</feature>
<evidence type="ECO:0000256" key="1">
    <source>
        <dbReference type="ARBA" id="ARBA00022448"/>
    </source>
</evidence>
<dbReference type="Pfam" id="PF12838">
    <property type="entry name" value="Fer4_7"/>
    <property type="match status" value="1"/>
</dbReference>
<feature type="domain" description="4Fe-4S ferredoxin-type" evidence="9">
    <location>
        <begin position="378"/>
        <end position="407"/>
    </location>
</feature>
<evidence type="ECO:0000256" key="5">
    <source>
        <dbReference type="ARBA" id="ARBA00022982"/>
    </source>
</evidence>
<keyword evidence="3 8" id="KW-0479">Metal-binding</keyword>
<feature type="binding site" evidence="8">
    <location>
        <position position="390"/>
    </location>
    <ligand>
        <name>[4Fe-4S] cluster</name>
        <dbReference type="ChEBI" id="CHEBI:49883"/>
        <label>2</label>
    </ligand>
</feature>
<sequence>MMAIPSLKKETKTQEIKRLPDPPYVLLSLLGYQEPLKPVIASGAHVQKYQLIAQSETHWSIKLHAPISGIANVVEYNGQRYLKITNDFKNDSIVCTPPKVASLNNQDILKVIRDAGIVGSGGAGFPTHIKYDVSDRPITHFIINGAECEPYLSADYALMNQAENHLWKTVQVIQKLLQADQVVLAIEKQHRELKKKMEHQIAQLNINIKIQLLGNDYPQGSELQLIKAVAGKIIPKGSITAHHGVVVSNIGTIAAIANALYLGIPYTERIVTISGEKARTKGNFLLKIGTPISYLLKQMGQDWLPSDHQIILGGPMMGSPIAHSEESISKGTGGVLLLKHLYQKTFNCIQCGYCADVCPQKLMPMEFARHAANDNIDGLQHFNLKSCIECGACAYVCPSDVPLISSILTGKQLIKTK</sequence>
<comment type="caution">
    <text evidence="10">The sequence shown here is derived from an EMBL/GenBank/DDBJ whole genome shotgun (WGS) entry which is preliminary data.</text>
</comment>
<dbReference type="EMBL" id="BRVO01000002">
    <property type="protein sequence ID" value="GLB49409.1"/>
    <property type="molecule type" value="Genomic_DNA"/>
</dbReference>
<keyword evidence="2 8" id="KW-0004">4Fe-4S</keyword>
<dbReference type="HAMAP" id="MF_00461">
    <property type="entry name" value="RsxC_RnfC"/>
    <property type="match status" value="1"/>
</dbReference>
<dbReference type="RefSeq" id="WP_281765047.1">
    <property type="nucleotide sequence ID" value="NZ_BRVO01000002.1"/>
</dbReference>
<protein>
    <recommendedName>
        <fullName evidence="8">Ion-translocating oxidoreductase complex subunit C</fullName>
        <ecNumber evidence="8">7.-.-.-</ecNumber>
    </recommendedName>
    <alternativeName>
        <fullName evidence="8">Rnf electron transport complex subunit C</fullName>
    </alternativeName>
</protein>
<keyword evidence="6 8" id="KW-0408">Iron</keyword>
<dbReference type="EC" id="7.-.-.-" evidence="8"/>
<gene>
    <name evidence="8" type="primary">rnfC</name>
    <name evidence="10" type="ORF">Y10_17770</name>
</gene>
<comment type="similarity">
    <text evidence="8">Belongs to the 4Fe4S bacterial-type ferredoxin family. RnfC subfamily.</text>
</comment>
<dbReference type="Proteomes" id="UP001143543">
    <property type="component" value="Unassembled WGS sequence"/>
</dbReference>
<feature type="binding site" evidence="8">
    <location>
        <position position="351"/>
    </location>
    <ligand>
        <name>[4Fe-4S] cluster</name>
        <dbReference type="ChEBI" id="CHEBI:49883"/>
        <label>1</label>
    </ligand>
</feature>
<evidence type="ECO:0000313" key="11">
    <source>
        <dbReference type="Proteomes" id="UP001143543"/>
    </source>
</evidence>
<feature type="binding site" evidence="8">
    <location>
        <position position="348"/>
    </location>
    <ligand>
        <name>[4Fe-4S] cluster</name>
        <dbReference type="ChEBI" id="CHEBI:49883"/>
        <label>1</label>
    </ligand>
</feature>
<keyword evidence="1 8" id="KW-0813">Transport</keyword>
<dbReference type="InterPro" id="IPR026902">
    <property type="entry name" value="RnfC_N"/>
</dbReference>
<accession>A0ABQ5MJ42</accession>
<proteinExistence type="inferred from homology"/>
<dbReference type="Pfam" id="PF01512">
    <property type="entry name" value="Complex1_51K"/>
    <property type="match status" value="1"/>
</dbReference>
<organism evidence="10 11">
    <name type="scientific">Neptunitalea lumnitzerae</name>
    <dbReference type="NCBI Taxonomy" id="2965509"/>
    <lineage>
        <taxon>Bacteria</taxon>
        <taxon>Pseudomonadati</taxon>
        <taxon>Bacteroidota</taxon>
        <taxon>Flavobacteriia</taxon>
        <taxon>Flavobacteriales</taxon>
        <taxon>Flavobacteriaceae</taxon>
        <taxon>Neptunitalea</taxon>
    </lineage>
</organism>
<dbReference type="Gene3D" id="3.30.70.3270">
    <property type="match status" value="1"/>
</dbReference>
<dbReference type="InterPro" id="IPR010208">
    <property type="entry name" value="Ion_transpt_RnfC/RsxC"/>
</dbReference>
<dbReference type="NCBIfam" id="TIGR01945">
    <property type="entry name" value="rnfC"/>
    <property type="match status" value="1"/>
</dbReference>